<evidence type="ECO:0000256" key="6">
    <source>
        <dbReference type="ARBA" id="ARBA00022968"/>
    </source>
</evidence>
<evidence type="ECO:0000256" key="2">
    <source>
        <dbReference type="ARBA" id="ARBA00008661"/>
    </source>
</evidence>
<dbReference type="Proteomes" id="UP000694843">
    <property type="component" value="Unplaced"/>
</dbReference>
<keyword evidence="12" id="KW-1185">Reference proteome</keyword>
<dbReference type="GO" id="GO:0000139">
    <property type="term" value="C:Golgi membrane"/>
    <property type="evidence" value="ECO:0007669"/>
    <property type="project" value="UniProtKB-SubCell"/>
</dbReference>
<keyword evidence="5" id="KW-0812">Transmembrane</keyword>
<evidence type="ECO:0000256" key="3">
    <source>
        <dbReference type="ARBA" id="ARBA00022676"/>
    </source>
</evidence>
<dbReference type="PANTHER" id="PTHR11214">
    <property type="entry name" value="BETA-1,3-N-ACETYLGLUCOSAMINYLTRANSFERASE"/>
    <property type="match status" value="1"/>
</dbReference>
<comment type="subcellular location">
    <subcellularLocation>
        <location evidence="1">Golgi apparatus membrane</location>
        <topology evidence="1">Single-pass type II membrane protein</topology>
    </subcellularLocation>
</comment>
<feature type="region of interest" description="Disordered" evidence="11">
    <location>
        <begin position="176"/>
        <end position="213"/>
    </location>
</feature>
<dbReference type="OrthoDB" id="5512589at2759"/>
<evidence type="ECO:0000256" key="9">
    <source>
        <dbReference type="ARBA" id="ARBA00023136"/>
    </source>
</evidence>
<dbReference type="FunFam" id="3.90.550.50:FF:000001">
    <property type="entry name" value="Hexosyltransferase"/>
    <property type="match status" value="1"/>
</dbReference>
<dbReference type="RefSeq" id="XP_018015981.1">
    <property type="nucleotide sequence ID" value="XM_018160492.2"/>
</dbReference>
<dbReference type="AlphaFoldDB" id="A0A8B7NSG9"/>
<dbReference type="InterPro" id="IPR002659">
    <property type="entry name" value="Glyco_trans_31"/>
</dbReference>
<protein>
    <submittedName>
        <fullName evidence="13">Uncharacterized protein LOC108672764 isoform X1</fullName>
    </submittedName>
</protein>
<keyword evidence="9" id="KW-0472">Membrane</keyword>
<evidence type="ECO:0000313" key="12">
    <source>
        <dbReference type="Proteomes" id="UP000694843"/>
    </source>
</evidence>
<sequence length="513" mass="57637">MPRCKCAMLGRLRSSRPLLLVAVVVCIILYMAGHRLSSVSIEPPSFFPWTAASDRNVSAYVSTARQTSLLTPRERCSGDEFLVVVVPSSPGNSQRRKAIRNTYGQWIRQVDSATTTRKLLQLSDGWNTLNNEDEKSTYVARKDYLDHPSPLLTNSKVSAAGDVSQGMTRELFSLDGEHDMKDNSPISAKSASDETKTATTASVHHTRGPLGPRVQHSTFAELNRTLKGKLFFILGRENSESGVSASLMNEQEVYGDIIVEDFVDTYQNLTLKSLFMIKYITNHCPDVKYVAKVDDDVFLHVPNLQRTLITKDTSEKLILGCLFCYVRPILNPTSKWFSPRYMYQGDHYPNYVSGTSYVLSGNVLTPLLAAAIHTPLFHLEDVFITGILARMIGVKPRDSMDFSYQTRPTNPCLYQTASMGHEMEPLQMYKLWNMLHLRGMTSSCKPFTAAETRGYMPSKCDANIIHNESVLLCMYICIIITTSNLCMRYCSEVKLMYAMSLRHQAYLAGWPSG</sequence>
<name>A0A8B7NSG9_HYAAZ</name>
<dbReference type="GO" id="GO:0006493">
    <property type="term" value="P:protein O-linked glycosylation"/>
    <property type="evidence" value="ECO:0007669"/>
    <property type="project" value="TreeGrafter"/>
</dbReference>
<evidence type="ECO:0000256" key="1">
    <source>
        <dbReference type="ARBA" id="ARBA00004323"/>
    </source>
</evidence>
<gene>
    <name evidence="13" type="primary">LOC108672764</name>
</gene>
<evidence type="ECO:0000256" key="11">
    <source>
        <dbReference type="SAM" id="MobiDB-lite"/>
    </source>
</evidence>
<evidence type="ECO:0000256" key="8">
    <source>
        <dbReference type="ARBA" id="ARBA00023034"/>
    </source>
</evidence>
<evidence type="ECO:0000313" key="13">
    <source>
        <dbReference type="RefSeq" id="XP_018015981.1"/>
    </source>
</evidence>
<evidence type="ECO:0000256" key="7">
    <source>
        <dbReference type="ARBA" id="ARBA00022989"/>
    </source>
</evidence>
<proteinExistence type="inferred from homology"/>
<evidence type="ECO:0000256" key="10">
    <source>
        <dbReference type="ARBA" id="ARBA00023180"/>
    </source>
</evidence>
<keyword evidence="10" id="KW-0325">Glycoprotein</keyword>
<reference evidence="13" key="1">
    <citation type="submission" date="2025-08" db="UniProtKB">
        <authorList>
            <consortium name="RefSeq"/>
        </authorList>
    </citation>
    <scope>IDENTIFICATION</scope>
    <source>
        <tissue evidence="13">Whole organism</tissue>
    </source>
</reference>
<keyword evidence="7" id="KW-1133">Transmembrane helix</keyword>
<keyword evidence="4" id="KW-0808">Transferase</keyword>
<keyword evidence="6" id="KW-0735">Signal-anchor</keyword>
<comment type="similarity">
    <text evidence="2">Belongs to the glycosyltransferase 31 family.</text>
</comment>
<evidence type="ECO:0000256" key="5">
    <source>
        <dbReference type="ARBA" id="ARBA00022692"/>
    </source>
</evidence>
<accession>A0A8B7NSG9</accession>
<keyword evidence="3" id="KW-0328">Glycosyltransferase</keyword>
<evidence type="ECO:0000256" key="4">
    <source>
        <dbReference type="ARBA" id="ARBA00022679"/>
    </source>
</evidence>
<dbReference type="PANTHER" id="PTHR11214:SF314">
    <property type="entry name" value="HEXOSYLTRANSFERASE"/>
    <property type="match status" value="1"/>
</dbReference>
<dbReference type="Gene3D" id="3.90.550.50">
    <property type="match status" value="1"/>
</dbReference>
<dbReference type="GeneID" id="108672764"/>
<organism evidence="12 13">
    <name type="scientific">Hyalella azteca</name>
    <name type="common">Amphipod</name>
    <dbReference type="NCBI Taxonomy" id="294128"/>
    <lineage>
        <taxon>Eukaryota</taxon>
        <taxon>Metazoa</taxon>
        <taxon>Ecdysozoa</taxon>
        <taxon>Arthropoda</taxon>
        <taxon>Crustacea</taxon>
        <taxon>Multicrustacea</taxon>
        <taxon>Malacostraca</taxon>
        <taxon>Eumalacostraca</taxon>
        <taxon>Peracarida</taxon>
        <taxon>Amphipoda</taxon>
        <taxon>Senticaudata</taxon>
        <taxon>Talitrida</taxon>
        <taxon>Talitroidea</taxon>
        <taxon>Hyalellidae</taxon>
        <taxon>Hyalella</taxon>
    </lineage>
</organism>
<keyword evidence="8" id="KW-0333">Golgi apparatus</keyword>
<dbReference type="GO" id="GO:0016758">
    <property type="term" value="F:hexosyltransferase activity"/>
    <property type="evidence" value="ECO:0007669"/>
    <property type="project" value="InterPro"/>
</dbReference>
<dbReference type="OMA" id="PRCKCAM"/>
<dbReference type="Pfam" id="PF01762">
    <property type="entry name" value="Galactosyl_T"/>
    <property type="match status" value="1"/>
</dbReference>
<dbReference type="KEGG" id="hazt:108672764"/>